<comment type="cofactor">
    <cofactor evidence="1">
        <name>Zn(2+)</name>
        <dbReference type="ChEBI" id="CHEBI:29105"/>
    </cofactor>
    <text evidence="1">Binds 1 zinc ion per subunit.</text>
</comment>
<name>A0A6M4GVE5_9PROT</name>
<dbReference type="Proteomes" id="UP000501534">
    <property type="component" value="Chromosome"/>
</dbReference>
<protein>
    <recommendedName>
        <fullName evidence="1">Microcystinase C</fullName>
        <shortName evidence="1">MlrC</shortName>
    </recommendedName>
</protein>
<evidence type="ECO:0000256" key="1">
    <source>
        <dbReference type="PIRNR" id="PIRNR012702"/>
    </source>
</evidence>
<dbReference type="GO" id="GO:0006508">
    <property type="term" value="P:proteolysis"/>
    <property type="evidence" value="ECO:0007669"/>
    <property type="project" value="UniProtKB-KW"/>
</dbReference>
<feature type="domain" description="Microcystin LR degradation protein MlrC C-terminal" evidence="2">
    <location>
        <begin position="315"/>
        <end position="496"/>
    </location>
</feature>
<dbReference type="Pfam" id="PF07171">
    <property type="entry name" value="MlrC_C"/>
    <property type="match status" value="1"/>
</dbReference>
<dbReference type="PIRSF" id="PIRSF012702">
    <property type="entry name" value="UCP012702"/>
    <property type="match status" value="1"/>
</dbReference>
<sequence>MSPTSRPRIAILGFSLESNGFAPVAVKADFEESYLMGGEQLEADLRAAHPRAVGTLTGFVKGMDESGDWELVPIAVAATSPSGPVDQAFFGEVVAEIEERLHAAGPLDGVYIAEHGAASATGDDDPDGTLFAAVRAVVGTIPVVATLDLHANVSHRMVDETDVLIAFLTNPHVDQRERGLEAAAAMRELLAGVKTAMALVKIPLMPPSLTLLTGAGTGRPYGDLIRYGQTLLGPKVMNVSICAGFYLTDSPKGGMSVVVTTRGDEPLARELANDLARRAWEDRNRYVPHLVSLGDATQRMVLASRDPSLPALCFADCADNPGGGGRGNTTDLLKSFIDAGVRGVALGLFNDPALAAEAHRRGVGSRFRTTFNAKETHALSKRFEADVEVVAVSDGTFVGKRGASNGRTLTLGKSARVRIGGEGGIDIVVISIRQQCTDPTTLEHFGIDVAKLRGVIVKSRGHFRAAFGEFFRDDQIVEVDAPGLTTQGLAHLPYARIRRPMFPLDSHAEWHPETA</sequence>
<dbReference type="EMBL" id="CP053069">
    <property type="protein sequence ID" value="QJR11239.1"/>
    <property type="molecule type" value="Genomic_DNA"/>
</dbReference>
<dbReference type="GO" id="GO:0008237">
    <property type="term" value="F:metallopeptidase activity"/>
    <property type="evidence" value="ECO:0007669"/>
    <property type="project" value="UniProtKB-KW"/>
</dbReference>
<evidence type="ECO:0000259" key="3">
    <source>
        <dbReference type="Pfam" id="PF07364"/>
    </source>
</evidence>
<dbReference type="Pfam" id="PF07364">
    <property type="entry name" value="DUF1485"/>
    <property type="match status" value="1"/>
</dbReference>
<keyword evidence="1" id="KW-0378">Hydrolase</keyword>
<dbReference type="AlphaFoldDB" id="A0A6M4GVE5"/>
<evidence type="ECO:0000259" key="2">
    <source>
        <dbReference type="Pfam" id="PF07171"/>
    </source>
</evidence>
<keyword evidence="1" id="KW-0479">Metal-binding</keyword>
<keyword evidence="1" id="KW-0482">Metalloprotease</keyword>
<dbReference type="RefSeq" id="WP_171092424.1">
    <property type="nucleotide sequence ID" value="NZ_CP053069.1"/>
</dbReference>
<comment type="function">
    <text evidence="1">Involved in peptidolytic degradation of cyclic heptapeptide hepatotoxin microcystin (MC).</text>
</comment>
<dbReference type="InterPro" id="IPR009197">
    <property type="entry name" value="MlrC"/>
</dbReference>
<reference evidence="4 5" key="1">
    <citation type="submission" date="2020-04" db="EMBL/GenBank/DDBJ databases">
        <title>Usitatibacter rugosus gen. nov., sp. nov. and Usitatibacter palustris sp. nov., novel members of Usitatibacteraceae fam. nov. within the order Nitrosomonadales isolated from soil.</title>
        <authorList>
            <person name="Huber K.J."/>
            <person name="Neumann-Schaal M."/>
            <person name="Geppert A."/>
            <person name="Luckner M."/>
            <person name="Wanner G."/>
            <person name="Overmann J."/>
        </authorList>
    </citation>
    <scope>NUCLEOTIDE SEQUENCE [LARGE SCALE GENOMIC DNA]</scope>
    <source>
        <strain evidence="4 5">0125_3</strain>
    </source>
</reference>
<dbReference type="InterPro" id="IPR015995">
    <property type="entry name" value="MlrC_N"/>
</dbReference>
<evidence type="ECO:0000313" key="5">
    <source>
        <dbReference type="Proteomes" id="UP000501534"/>
    </source>
</evidence>
<gene>
    <name evidence="4" type="ORF">DSM104443_02312</name>
</gene>
<proteinExistence type="inferred from homology"/>
<feature type="domain" description="Microcystin LR degradation protein MlrC N-terminal" evidence="3">
    <location>
        <begin position="8"/>
        <end position="299"/>
    </location>
</feature>
<organism evidence="4 5">
    <name type="scientific">Usitatibacter rugosus</name>
    <dbReference type="NCBI Taxonomy" id="2732067"/>
    <lineage>
        <taxon>Bacteria</taxon>
        <taxon>Pseudomonadati</taxon>
        <taxon>Pseudomonadota</taxon>
        <taxon>Betaproteobacteria</taxon>
        <taxon>Nitrosomonadales</taxon>
        <taxon>Usitatibacteraceae</taxon>
        <taxon>Usitatibacter</taxon>
    </lineage>
</organism>
<dbReference type="KEGG" id="uru:DSM104443_02312"/>
<keyword evidence="5" id="KW-1185">Reference proteome</keyword>
<comment type="similarity">
    <text evidence="1">Belongs to the peptidase M81 family.</text>
</comment>
<dbReference type="GO" id="GO:0046872">
    <property type="term" value="F:metal ion binding"/>
    <property type="evidence" value="ECO:0007669"/>
    <property type="project" value="UniProtKB-KW"/>
</dbReference>
<accession>A0A6M4GVE5</accession>
<keyword evidence="1" id="KW-0645">Protease</keyword>
<evidence type="ECO:0000313" key="4">
    <source>
        <dbReference type="EMBL" id="QJR11239.1"/>
    </source>
</evidence>
<dbReference type="InterPro" id="IPR010799">
    <property type="entry name" value="MlrC_C"/>
</dbReference>